<dbReference type="Proteomes" id="UP000799324">
    <property type="component" value="Unassembled WGS sequence"/>
</dbReference>
<evidence type="ECO:0000313" key="2">
    <source>
        <dbReference type="EMBL" id="KAF2653177.1"/>
    </source>
</evidence>
<proteinExistence type="predicted"/>
<evidence type="ECO:0008006" key="4">
    <source>
        <dbReference type="Google" id="ProtNLM"/>
    </source>
</evidence>
<sequence>MLRRILLPLILNYLHDVTAALVVSPTPTSKFDKSAIVRRDEKLATVTMGDMGQYYDASTDNYVEARSVAIFPTGLITDIPEDGFHVVLGSEVQASLDKVARENCADSSNSQKCVEAVHKELQDSSLSTHTKRFVLITAFTVGLILEILVDVAIASIATAAVVAAVGDGVAPERVKFDDTSDNGVLGQINTLTDVTAIAIATGTDNELTLYHRMQEILVEEMQEDDGDHKKGDIKITFPEEISSRLKEYLQVIGLQQVKDICDNPPSDRKLRPRAQNMKRMPTLATFSEDCSRAFAELGTMLDGALQEGALILGRVNPQNPMNPANNPNGGVTVNLRVGVVQVVTWLGRNIDRHLPTNMQDRTFTILAILWAWYEVGATIWLEVINQVRLKDEDAQCPSGLVCVDDNFKGYVKPTINMGGSLGFQTGVCESGKWDRCACEEVSQPIFYEVEGDDYFEKFAEWKAELAEAPPTPSCDSNNKIELDPQRFKDSVNSACQGHDELRRLKKRGSNGWAWDKVEDVNGNTLQWAFDWNDKGGQCSMKCEDAFKIFEDDNKSADCGIASFTVDRPNPATCWSWPVGAPRGQKEVDHEGVPGTSVEQAIEQFCDDIDGQKVEATFDEAKNQHARRWGFAEWGVPDRRSFWLRAQYASRPNCQGYEWPHKTNCKAAMKQGMEQCSPGQGTTGGMIIGGIGCIDYSIHLTDNVFDDSPPWKEPTLRFPPPLDAPKPGGGSHTPNCGCGCKMVPTCCLRAIDAYCQNGNDIQGWQGHMFNYPPEGQTQFYPNDDLTMLISMGAQTVNNGDQAPYADMKQCLNYDWKLGKDDFYYDLQRDIPYKSLTEATAFPFHEFPVAKGILEEAIVVV</sequence>
<dbReference type="OrthoDB" id="3793221at2759"/>
<protein>
    <recommendedName>
        <fullName evidence="4">Glycoside hydrolase family 18 protein</fullName>
    </recommendedName>
</protein>
<accession>A0A6A6T1I6</accession>
<dbReference type="EMBL" id="MU004386">
    <property type="protein sequence ID" value="KAF2653177.1"/>
    <property type="molecule type" value="Genomic_DNA"/>
</dbReference>
<name>A0A6A6T1I6_9PLEO</name>
<feature type="chain" id="PRO_5025676190" description="Glycoside hydrolase family 18 protein" evidence="1">
    <location>
        <begin position="21"/>
        <end position="859"/>
    </location>
</feature>
<dbReference type="AlphaFoldDB" id="A0A6A6T1I6"/>
<feature type="signal peptide" evidence="1">
    <location>
        <begin position="1"/>
        <end position="20"/>
    </location>
</feature>
<keyword evidence="1" id="KW-0732">Signal</keyword>
<reference evidence="2" key="1">
    <citation type="journal article" date="2020" name="Stud. Mycol.">
        <title>101 Dothideomycetes genomes: a test case for predicting lifestyles and emergence of pathogens.</title>
        <authorList>
            <person name="Haridas S."/>
            <person name="Albert R."/>
            <person name="Binder M."/>
            <person name="Bloem J."/>
            <person name="Labutti K."/>
            <person name="Salamov A."/>
            <person name="Andreopoulos B."/>
            <person name="Baker S."/>
            <person name="Barry K."/>
            <person name="Bills G."/>
            <person name="Bluhm B."/>
            <person name="Cannon C."/>
            <person name="Castanera R."/>
            <person name="Culley D."/>
            <person name="Daum C."/>
            <person name="Ezra D."/>
            <person name="Gonzalez J."/>
            <person name="Henrissat B."/>
            <person name="Kuo A."/>
            <person name="Liang C."/>
            <person name="Lipzen A."/>
            <person name="Lutzoni F."/>
            <person name="Magnuson J."/>
            <person name="Mondo S."/>
            <person name="Nolan M."/>
            <person name="Ohm R."/>
            <person name="Pangilinan J."/>
            <person name="Park H.-J."/>
            <person name="Ramirez L."/>
            <person name="Alfaro M."/>
            <person name="Sun H."/>
            <person name="Tritt A."/>
            <person name="Yoshinaga Y."/>
            <person name="Zwiers L.-H."/>
            <person name="Turgeon B."/>
            <person name="Goodwin S."/>
            <person name="Spatafora J."/>
            <person name="Crous P."/>
            <person name="Grigoriev I."/>
        </authorList>
    </citation>
    <scope>NUCLEOTIDE SEQUENCE</scope>
    <source>
        <strain evidence="2">CBS 122681</strain>
    </source>
</reference>
<evidence type="ECO:0000313" key="3">
    <source>
        <dbReference type="Proteomes" id="UP000799324"/>
    </source>
</evidence>
<evidence type="ECO:0000256" key="1">
    <source>
        <dbReference type="SAM" id="SignalP"/>
    </source>
</evidence>
<organism evidence="2 3">
    <name type="scientific">Lophiostoma macrostomum CBS 122681</name>
    <dbReference type="NCBI Taxonomy" id="1314788"/>
    <lineage>
        <taxon>Eukaryota</taxon>
        <taxon>Fungi</taxon>
        <taxon>Dikarya</taxon>
        <taxon>Ascomycota</taxon>
        <taxon>Pezizomycotina</taxon>
        <taxon>Dothideomycetes</taxon>
        <taxon>Pleosporomycetidae</taxon>
        <taxon>Pleosporales</taxon>
        <taxon>Lophiostomataceae</taxon>
        <taxon>Lophiostoma</taxon>
    </lineage>
</organism>
<keyword evidence="3" id="KW-1185">Reference proteome</keyword>
<gene>
    <name evidence="2" type="ORF">K491DRAFT_680775</name>
</gene>